<keyword evidence="1" id="KW-0732">Signal</keyword>
<protein>
    <recommendedName>
        <fullName evidence="4">Peptidoglycan binding-like domain-containing protein</fullName>
    </recommendedName>
</protein>
<gene>
    <name evidence="2" type="ORF">DMT42_22210</name>
</gene>
<dbReference type="RefSeq" id="WP_110629635.1">
    <property type="nucleotide sequence ID" value="NZ_CP029788.1"/>
</dbReference>
<feature type="signal peptide" evidence="1">
    <location>
        <begin position="1"/>
        <end position="29"/>
    </location>
</feature>
<evidence type="ECO:0000313" key="2">
    <source>
        <dbReference type="EMBL" id="AWT44737.1"/>
    </source>
</evidence>
<proteinExistence type="predicted"/>
<accession>A0A2U9P5E0</accession>
<dbReference type="SUPFAM" id="SSF47090">
    <property type="entry name" value="PGBD-like"/>
    <property type="match status" value="1"/>
</dbReference>
<feature type="chain" id="PRO_5016059251" description="Peptidoglycan binding-like domain-containing protein" evidence="1">
    <location>
        <begin position="30"/>
        <end position="138"/>
    </location>
</feature>
<dbReference type="AlphaFoldDB" id="A0A2U9P5E0"/>
<dbReference type="EMBL" id="CP029788">
    <property type="protein sequence ID" value="AWT44737.1"/>
    <property type="molecule type" value="Genomic_DNA"/>
</dbReference>
<dbReference type="KEGG" id="sact:DMT42_22210"/>
<evidence type="ECO:0008006" key="4">
    <source>
        <dbReference type="Google" id="ProtNLM"/>
    </source>
</evidence>
<dbReference type="InterPro" id="IPR036366">
    <property type="entry name" value="PGBDSf"/>
</dbReference>
<evidence type="ECO:0000256" key="1">
    <source>
        <dbReference type="SAM" id="SignalP"/>
    </source>
</evidence>
<dbReference type="InterPro" id="IPR036365">
    <property type="entry name" value="PGBD-like_sf"/>
</dbReference>
<dbReference type="Gene3D" id="1.10.101.10">
    <property type="entry name" value="PGBD-like superfamily/PGBD"/>
    <property type="match status" value="1"/>
</dbReference>
<keyword evidence="3" id="KW-1185">Reference proteome</keyword>
<reference evidence="2 3" key="1">
    <citation type="submission" date="2018-06" db="EMBL/GenBank/DDBJ databases">
        <title>The complete genome sequence of a nosiheptide producer Streptomyces actuosus ATCC 25421: deducing the ability of producing a new class III lantibiotics.</title>
        <authorList>
            <person name="Liu W."/>
            <person name="Sun F."/>
            <person name="Hu Y."/>
        </authorList>
    </citation>
    <scope>NUCLEOTIDE SEQUENCE [LARGE SCALE GENOMIC DNA]</scope>
    <source>
        <strain evidence="2 3">ATCC 25421</strain>
    </source>
</reference>
<evidence type="ECO:0000313" key="3">
    <source>
        <dbReference type="Proteomes" id="UP000247634"/>
    </source>
</evidence>
<dbReference type="Proteomes" id="UP000247634">
    <property type="component" value="Chromosome"/>
</dbReference>
<sequence length="138" mass="14472">MTATRKRVSLLIATAALGTALAVPAAASAAPQHAAGGVSARAYSCTIKNVNGHKEAGYYSGNTVVPSSTQVTKAGIEAQCILKVMNYPTGTVDGVFGANSKAAMKKFQTDVNTYYGRKVLDVDGLPGPSSWPYLRKFW</sequence>
<organism evidence="2 3">
    <name type="scientific">Streptomyces actuosus</name>
    <dbReference type="NCBI Taxonomy" id="1885"/>
    <lineage>
        <taxon>Bacteria</taxon>
        <taxon>Bacillati</taxon>
        <taxon>Actinomycetota</taxon>
        <taxon>Actinomycetes</taxon>
        <taxon>Kitasatosporales</taxon>
        <taxon>Streptomycetaceae</taxon>
        <taxon>Streptomyces</taxon>
    </lineage>
</organism>
<name>A0A2U9P5E0_STRAS</name>
<dbReference type="OrthoDB" id="9815541at2"/>